<evidence type="ECO:0000256" key="4">
    <source>
        <dbReference type="ARBA" id="ARBA00022449"/>
    </source>
</evidence>
<evidence type="ECO:0000256" key="9">
    <source>
        <dbReference type="SAM" id="MobiDB-lite"/>
    </source>
</evidence>
<evidence type="ECO:0000259" key="11">
    <source>
        <dbReference type="PROSITE" id="PS51201"/>
    </source>
</evidence>
<proteinExistence type="inferred from homology"/>
<feature type="transmembrane region" description="Helical" evidence="10">
    <location>
        <begin position="188"/>
        <end position="211"/>
    </location>
</feature>
<feature type="transmembrane region" description="Helical" evidence="10">
    <location>
        <begin position="148"/>
        <end position="168"/>
    </location>
</feature>
<dbReference type="AlphaFoldDB" id="A0A2W5K5D3"/>
<feature type="transmembrane region" description="Helical" evidence="10">
    <location>
        <begin position="6"/>
        <end position="26"/>
    </location>
</feature>
<evidence type="ECO:0000313" key="13">
    <source>
        <dbReference type="Proteomes" id="UP000249046"/>
    </source>
</evidence>
<dbReference type="Gene3D" id="1.20.1530.20">
    <property type="match status" value="1"/>
</dbReference>
<evidence type="ECO:0000256" key="7">
    <source>
        <dbReference type="ARBA" id="ARBA00023065"/>
    </source>
</evidence>
<dbReference type="Pfam" id="PF02254">
    <property type="entry name" value="TrkA_N"/>
    <property type="match status" value="1"/>
</dbReference>
<keyword evidence="6 10" id="KW-1133">Transmembrane helix</keyword>
<evidence type="ECO:0000313" key="12">
    <source>
        <dbReference type="EMBL" id="PZQ10518.1"/>
    </source>
</evidence>
<evidence type="ECO:0000256" key="2">
    <source>
        <dbReference type="ARBA" id="ARBA00005551"/>
    </source>
</evidence>
<evidence type="ECO:0000256" key="5">
    <source>
        <dbReference type="ARBA" id="ARBA00022692"/>
    </source>
</evidence>
<dbReference type="GO" id="GO:0008324">
    <property type="term" value="F:monoatomic cation transmembrane transporter activity"/>
    <property type="evidence" value="ECO:0007669"/>
    <property type="project" value="InterPro"/>
</dbReference>
<feature type="transmembrane region" description="Helical" evidence="10">
    <location>
        <begin position="232"/>
        <end position="265"/>
    </location>
</feature>
<comment type="similarity">
    <text evidence="2">Belongs to the monovalent cation:proton antiporter 2 (CPA2) transporter (TC 2.A.37) family.</text>
</comment>
<keyword evidence="3" id="KW-0813">Transport</keyword>
<dbReference type="PANTHER" id="PTHR42751:SF1">
    <property type="entry name" value="CATION_PROTON ANTIPORTER YBAL-RELATED"/>
    <property type="match status" value="1"/>
</dbReference>
<keyword evidence="4" id="KW-0050">Antiport</keyword>
<feature type="transmembrane region" description="Helical" evidence="10">
    <location>
        <begin position="373"/>
        <end position="392"/>
    </location>
</feature>
<feature type="domain" description="RCK N-terminal" evidence="11">
    <location>
        <begin position="436"/>
        <end position="553"/>
    </location>
</feature>
<dbReference type="InterPro" id="IPR004771">
    <property type="entry name" value="K/H_exchanger"/>
</dbReference>
<dbReference type="EMBL" id="QFPO01000020">
    <property type="protein sequence ID" value="PZQ10518.1"/>
    <property type="molecule type" value="Genomic_DNA"/>
</dbReference>
<dbReference type="NCBIfam" id="NF007950">
    <property type="entry name" value="PRK10669.1"/>
    <property type="match status" value="1"/>
</dbReference>
<feature type="transmembrane region" description="Helical" evidence="10">
    <location>
        <begin position="63"/>
        <end position="82"/>
    </location>
</feature>
<dbReference type="Pfam" id="PF00999">
    <property type="entry name" value="Na_H_Exchanger"/>
    <property type="match status" value="1"/>
</dbReference>
<feature type="transmembrane region" description="Helical" evidence="10">
    <location>
        <begin position="311"/>
        <end position="333"/>
    </location>
</feature>
<protein>
    <submittedName>
        <fullName evidence="12">Kef family K(+) transporter</fullName>
    </submittedName>
</protein>
<reference evidence="12 13" key="1">
    <citation type="submission" date="2017-08" db="EMBL/GenBank/DDBJ databases">
        <title>Infants hospitalized years apart are colonized by the same room-sourced microbial strains.</title>
        <authorList>
            <person name="Brooks B."/>
            <person name="Olm M.R."/>
            <person name="Firek B.A."/>
            <person name="Baker R."/>
            <person name="Thomas B.C."/>
            <person name="Morowitz M.J."/>
            <person name="Banfield J.F."/>
        </authorList>
    </citation>
    <scope>NUCLEOTIDE SEQUENCE [LARGE SCALE GENOMIC DNA]</scope>
    <source>
        <strain evidence="12">S2_005_003_R2_42</strain>
    </source>
</reference>
<dbReference type="InterPro" id="IPR006153">
    <property type="entry name" value="Cation/H_exchanger_TM"/>
</dbReference>
<dbReference type="PROSITE" id="PS51201">
    <property type="entry name" value="RCK_N"/>
    <property type="match status" value="1"/>
</dbReference>
<dbReference type="InterPro" id="IPR003148">
    <property type="entry name" value="RCK_N"/>
</dbReference>
<feature type="transmembrane region" description="Helical" evidence="10">
    <location>
        <begin position="33"/>
        <end position="51"/>
    </location>
</feature>
<comment type="caution">
    <text evidence="12">The sequence shown here is derived from an EMBL/GenBank/DDBJ whole genome shotgun (WGS) entry which is preliminary data.</text>
</comment>
<dbReference type="SUPFAM" id="SSF51735">
    <property type="entry name" value="NAD(P)-binding Rossmann-fold domains"/>
    <property type="match status" value="1"/>
</dbReference>
<keyword evidence="7" id="KW-0406">Ion transport</keyword>
<dbReference type="InterPro" id="IPR036291">
    <property type="entry name" value="NAD(P)-bd_dom_sf"/>
</dbReference>
<dbReference type="GO" id="GO:0006813">
    <property type="term" value="P:potassium ion transport"/>
    <property type="evidence" value="ECO:0007669"/>
    <property type="project" value="InterPro"/>
</dbReference>
<dbReference type="Proteomes" id="UP000249046">
    <property type="component" value="Unassembled WGS sequence"/>
</dbReference>
<comment type="subcellular location">
    <subcellularLocation>
        <location evidence="1">Membrane</location>
        <topology evidence="1">Multi-pass membrane protein</topology>
    </subcellularLocation>
</comment>
<evidence type="ECO:0000256" key="1">
    <source>
        <dbReference type="ARBA" id="ARBA00004141"/>
    </source>
</evidence>
<keyword evidence="8 10" id="KW-0472">Membrane</keyword>
<sequence>MPHHTPLIATIVAGLVLAFAFGMVAQRLRLSPLFGYLVAGICVGPFTPGFVADAALAHELSEIGVILLMFGVGLHFSLGDLLSVRKIAIPGAIVQITIATGLGMLLAWVLGWTVGAGLIFGICLSVASTVVLLRALEERRLLETMRGRIAIGWLIVEDLVTVLVLVMLPAVSGLLGGKVEEGVANDTASILAALGWTLAKVTLFIVLMFAVGRRVIPWALERTAAVGSRELFTLAILAISLGVAYMSSALFDVSFALGAFLAGVVLNESKLSHEAANDSLPMRDAFAVLFFVSVGMLFDPRILIEQPIAVLATFLIITVGKSLGALFIVRAFGHPLQTSLTIATALAQIGEFSFILAALGVSLGLLSEDGRNLILASALLSIIVNPMLFVALDRWTARRDAEKNAIKAAEAQAASDREAAHADDDFLPDRALIPARDHIILIGFGRVGSRVGKALHERDIPLVLIESDRDDCVAARGLGIPCILGNAVAPQVLADANLSTALVLLVAIPQTLEAGPIIRQAREVNPALAILARAHSDDEVAYLLKAGADATIMGESEIARSMCDSVESLIRLAPRLQNGGDAADEPPPTSAPNSPQAA</sequence>
<feature type="transmembrane region" description="Helical" evidence="10">
    <location>
        <begin position="285"/>
        <end position="304"/>
    </location>
</feature>
<gene>
    <name evidence="12" type="ORF">DI564_16045</name>
</gene>
<feature type="region of interest" description="Disordered" evidence="9">
    <location>
        <begin position="575"/>
        <end position="598"/>
    </location>
</feature>
<organism evidence="12 13">
    <name type="scientific">Rhodanobacter denitrificans</name>
    <dbReference type="NCBI Taxonomy" id="666685"/>
    <lineage>
        <taxon>Bacteria</taxon>
        <taxon>Pseudomonadati</taxon>
        <taxon>Pseudomonadota</taxon>
        <taxon>Gammaproteobacteria</taxon>
        <taxon>Lysobacterales</taxon>
        <taxon>Rhodanobacteraceae</taxon>
        <taxon>Rhodanobacter</taxon>
    </lineage>
</organism>
<dbReference type="GO" id="GO:1902600">
    <property type="term" value="P:proton transmembrane transport"/>
    <property type="evidence" value="ECO:0007669"/>
    <property type="project" value="InterPro"/>
</dbReference>
<evidence type="ECO:0000256" key="3">
    <source>
        <dbReference type="ARBA" id="ARBA00022448"/>
    </source>
</evidence>
<feature type="transmembrane region" description="Helical" evidence="10">
    <location>
        <begin position="345"/>
        <end position="366"/>
    </location>
</feature>
<accession>A0A2W5K5D3</accession>
<dbReference type="InterPro" id="IPR038770">
    <property type="entry name" value="Na+/solute_symporter_sf"/>
</dbReference>
<keyword evidence="5 10" id="KW-0812">Transmembrane</keyword>
<evidence type="ECO:0000256" key="10">
    <source>
        <dbReference type="SAM" id="Phobius"/>
    </source>
</evidence>
<dbReference type="GO" id="GO:0015297">
    <property type="term" value="F:antiporter activity"/>
    <property type="evidence" value="ECO:0007669"/>
    <property type="project" value="UniProtKB-KW"/>
</dbReference>
<dbReference type="GO" id="GO:0016020">
    <property type="term" value="C:membrane"/>
    <property type="evidence" value="ECO:0007669"/>
    <property type="project" value="UniProtKB-SubCell"/>
</dbReference>
<feature type="transmembrane region" description="Helical" evidence="10">
    <location>
        <begin position="89"/>
        <end position="110"/>
    </location>
</feature>
<dbReference type="NCBIfam" id="TIGR00932">
    <property type="entry name" value="2a37"/>
    <property type="match status" value="1"/>
</dbReference>
<name>A0A2W5K5D3_9GAMM</name>
<dbReference type="Gene3D" id="3.40.50.720">
    <property type="entry name" value="NAD(P)-binding Rossmann-like Domain"/>
    <property type="match status" value="1"/>
</dbReference>
<dbReference type="PANTHER" id="PTHR42751">
    <property type="entry name" value="SODIUM/HYDROGEN EXCHANGER FAMILY/TRKA DOMAIN PROTEIN"/>
    <property type="match status" value="1"/>
</dbReference>
<feature type="transmembrane region" description="Helical" evidence="10">
    <location>
        <begin position="116"/>
        <end position="136"/>
    </location>
</feature>
<evidence type="ECO:0000256" key="6">
    <source>
        <dbReference type="ARBA" id="ARBA00022989"/>
    </source>
</evidence>
<evidence type="ECO:0000256" key="8">
    <source>
        <dbReference type="ARBA" id="ARBA00023136"/>
    </source>
</evidence>